<comment type="caution">
    <text evidence="4">The sequence shown here is derived from an EMBL/GenBank/DDBJ whole genome shotgun (WGS) entry which is preliminary data.</text>
</comment>
<keyword evidence="1" id="KW-1133">Transmembrane helix</keyword>
<dbReference type="InterPro" id="IPR025403">
    <property type="entry name" value="TgpA-like_C"/>
</dbReference>
<organism evidence="4 5">
    <name type="scientific">Chitinophaga polysaccharea</name>
    <dbReference type="NCBI Taxonomy" id="1293035"/>
    <lineage>
        <taxon>Bacteria</taxon>
        <taxon>Pseudomonadati</taxon>
        <taxon>Bacteroidota</taxon>
        <taxon>Chitinophagia</taxon>
        <taxon>Chitinophagales</taxon>
        <taxon>Chitinophagaceae</taxon>
        <taxon>Chitinophaga</taxon>
    </lineage>
</organism>
<feature type="transmembrane region" description="Helical" evidence="1">
    <location>
        <begin position="111"/>
        <end position="129"/>
    </location>
</feature>
<keyword evidence="2" id="KW-0732">Signal</keyword>
<reference evidence="4 5" key="1">
    <citation type="submission" date="2019-06" db="EMBL/GenBank/DDBJ databases">
        <title>Sorghum-associated microbial communities from plants grown in Nebraska, USA.</title>
        <authorList>
            <person name="Schachtman D."/>
        </authorList>
    </citation>
    <scope>NUCLEOTIDE SEQUENCE [LARGE SCALE GENOMIC DNA]</scope>
    <source>
        <strain evidence="4 5">1209</strain>
    </source>
</reference>
<dbReference type="Proteomes" id="UP000320811">
    <property type="component" value="Unassembled WGS sequence"/>
</dbReference>
<sequence>MSKHFLIKSCLLFLLCLPLQGKAQYDSTVNAARAAVPDTIDPSIMSDTTVGQYVDEPFVYQRRQVTASSVNKLKTDEWLQYRDPQAAPPKTAPWFIQILETLFRVIAAGRYIIMGLLLLGLAYLIFRFMQSNGLSIFRKPASKGGLPDVADESLQDAAEYEGKIKAAIAAGDNRQAIRWWYLYTLFQLSEKQLLVLLRDKTNNDYLREMRNSAHYKKFAALTLDYEYIWYGGFNVSEANFRSMNQEFRDFNNAIGKSW</sequence>
<evidence type="ECO:0000256" key="2">
    <source>
        <dbReference type="SAM" id="SignalP"/>
    </source>
</evidence>
<keyword evidence="5" id="KW-1185">Reference proteome</keyword>
<proteinExistence type="predicted"/>
<gene>
    <name evidence="4" type="ORF">FHW36_107325</name>
</gene>
<evidence type="ECO:0000313" key="4">
    <source>
        <dbReference type="EMBL" id="TWF37390.1"/>
    </source>
</evidence>
<dbReference type="RefSeq" id="WP_145672468.1">
    <property type="nucleotide sequence ID" value="NZ_VIWO01000007.1"/>
</dbReference>
<dbReference type="OrthoDB" id="5491447at2"/>
<feature type="domain" description="Protein-glutamine gamma-glutamyltransferase-like C-terminal" evidence="3">
    <location>
        <begin position="181"/>
        <end position="247"/>
    </location>
</feature>
<dbReference type="Pfam" id="PF13559">
    <property type="entry name" value="DUF4129"/>
    <property type="match status" value="1"/>
</dbReference>
<keyword evidence="1" id="KW-0472">Membrane</keyword>
<evidence type="ECO:0000259" key="3">
    <source>
        <dbReference type="Pfam" id="PF13559"/>
    </source>
</evidence>
<accession>A0A561PH49</accession>
<dbReference type="AlphaFoldDB" id="A0A561PH49"/>
<protein>
    <submittedName>
        <fullName evidence="4">Uncharacterized protein DUF4129</fullName>
    </submittedName>
</protein>
<keyword evidence="1" id="KW-0812">Transmembrane</keyword>
<evidence type="ECO:0000313" key="5">
    <source>
        <dbReference type="Proteomes" id="UP000320811"/>
    </source>
</evidence>
<feature type="chain" id="PRO_5022110846" evidence="2">
    <location>
        <begin position="24"/>
        <end position="258"/>
    </location>
</feature>
<feature type="signal peptide" evidence="2">
    <location>
        <begin position="1"/>
        <end position="23"/>
    </location>
</feature>
<name>A0A561PH49_9BACT</name>
<evidence type="ECO:0000256" key="1">
    <source>
        <dbReference type="SAM" id="Phobius"/>
    </source>
</evidence>
<dbReference type="EMBL" id="VIWO01000007">
    <property type="protein sequence ID" value="TWF37390.1"/>
    <property type="molecule type" value="Genomic_DNA"/>
</dbReference>